<evidence type="ECO:0000313" key="2">
    <source>
        <dbReference type="Proteomes" id="UP000821865"/>
    </source>
</evidence>
<gene>
    <name evidence="1" type="ORF">HPB49_021814</name>
</gene>
<comment type="caution">
    <text evidence="1">The sequence shown here is derived from an EMBL/GenBank/DDBJ whole genome shotgun (WGS) entry which is preliminary data.</text>
</comment>
<sequence>MPQTSYPPSLSPQCIALLKESIHLFEEPVQEGQLHIFVVLGASGDLAKKKIYPTLWALYRDGLLPQKTKFIGYARTKMTVEELWGKIGSFLKVKEEDKSRFADFTRANSYLAGKYDVGDDFAALDKEMQKLEGGAAANRMFYLALPPTVFHQVATNIKQHCMGKQGWTRVVIEKPFGRDSESSAELSNHLASLFEESQIYRIDHYLGKEMVQNLMAIRFANQIFGPTWNRNNIASIVISFKEPFGTQGRGGYFDSFGIIRDVMQNHLLQIMSLVAMEKPVSTDAEDIRNEKVKVLKCVPPITMDNVVLGQYVGKPGGTGDETQGYLDDPTVPKNSRTATYATAVAYINNERWEGVPFILRCGKALNERKAEVRIQYKEVAGLRLAKSLMSSSKCLACTLLIVIISHQTSPNLHSAFTVSRDLIRLSLQGMVMPDAYERLILDVFYGSQVHFVRSDELAEAWRIFTPLLHQIDREKPKPVPYEYGSRGFKEADDLWKRAGFKFYGTYRPVTGPVTELEQARLKLDGVLQSLMEKTEESQSSSSQSEDESKALDAAAKDASPKKVQKTQRKRRRKDDSAVQNSNTYITKIYGCSVDLAQFDENSPLYSMCRSWIQNKPLQSSERNHGVAEIDKKKNANDSADEDDTKGIYFLPAPVPPPKDDAGNVKDLRIPSPVPQPSEKFFMASDDSEIVPVNVLLAGHQTRWKNVRQK</sequence>
<name>A0ACB8CBK5_DERSI</name>
<organism evidence="1 2">
    <name type="scientific">Dermacentor silvarum</name>
    <name type="common">Tick</name>
    <dbReference type="NCBI Taxonomy" id="543639"/>
    <lineage>
        <taxon>Eukaryota</taxon>
        <taxon>Metazoa</taxon>
        <taxon>Ecdysozoa</taxon>
        <taxon>Arthropoda</taxon>
        <taxon>Chelicerata</taxon>
        <taxon>Arachnida</taxon>
        <taxon>Acari</taxon>
        <taxon>Parasitiformes</taxon>
        <taxon>Ixodida</taxon>
        <taxon>Ixodoidea</taxon>
        <taxon>Ixodidae</taxon>
        <taxon>Rhipicephalinae</taxon>
        <taxon>Dermacentor</taxon>
    </lineage>
</organism>
<evidence type="ECO:0000313" key="1">
    <source>
        <dbReference type="EMBL" id="KAH7938239.1"/>
    </source>
</evidence>
<protein>
    <submittedName>
        <fullName evidence="1">Uncharacterized protein</fullName>
    </submittedName>
</protein>
<proteinExistence type="predicted"/>
<keyword evidence="2" id="KW-1185">Reference proteome</keyword>
<reference evidence="1" key="1">
    <citation type="submission" date="2020-05" db="EMBL/GenBank/DDBJ databases">
        <title>Large-scale comparative analyses of tick genomes elucidate their genetic diversity and vector capacities.</title>
        <authorList>
            <person name="Jia N."/>
            <person name="Wang J."/>
            <person name="Shi W."/>
            <person name="Du L."/>
            <person name="Sun Y."/>
            <person name="Zhan W."/>
            <person name="Jiang J."/>
            <person name="Wang Q."/>
            <person name="Zhang B."/>
            <person name="Ji P."/>
            <person name="Sakyi L.B."/>
            <person name="Cui X."/>
            <person name="Yuan T."/>
            <person name="Jiang B."/>
            <person name="Yang W."/>
            <person name="Lam T.T.-Y."/>
            <person name="Chang Q."/>
            <person name="Ding S."/>
            <person name="Wang X."/>
            <person name="Zhu J."/>
            <person name="Ruan X."/>
            <person name="Zhao L."/>
            <person name="Wei J."/>
            <person name="Que T."/>
            <person name="Du C."/>
            <person name="Cheng J."/>
            <person name="Dai P."/>
            <person name="Han X."/>
            <person name="Huang E."/>
            <person name="Gao Y."/>
            <person name="Liu J."/>
            <person name="Shao H."/>
            <person name="Ye R."/>
            <person name="Li L."/>
            <person name="Wei W."/>
            <person name="Wang X."/>
            <person name="Wang C."/>
            <person name="Yang T."/>
            <person name="Huo Q."/>
            <person name="Li W."/>
            <person name="Guo W."/>
            <person name="Chen H."/>
            <person name="Zhou L."/>
            <person name="Ni X."/>
            <person name="Tian J."/>
            <person name="Zhou Y."/>
            <person name="Sheng Y."/>
            <person name="Liu T."/>
            <person name="Pan Y."/>
            <person name="Xia L."/>
            <person name="Li J."/>
            <person name="Zhao F."/>
            <person name="Cao W."/>
        </authorList>
    </citation>
    <scope>NUCLEOTIDE SEQUENCE</scope>
    <source>
        <strain evidence="1">Dsil-2018</strain>
    </source>
</reference>
<dbReference type="EMBL" id="CM023477">
    <property type="protein sequence ID" value="KAH7938239.1"/>
    <property type="molecule type" value="Genomic_DNA"/>
</dbReference>
<dbReference type="Proteomes" id="UP000821865">
    <property type="component" value="Chromosome 8"/>
</dbReference>
<accession>A0ACB8CBK5</accession>